<accession>A0AAE0VN04</accession>
<dbReference type="CDD" id="cd12797">
    <property type="entry name" value="M23_peptidase"/>
    <property type="match status" value="1"/>
</dbReference>
<dbReference type="SUPFAM" id="SSF51261">
    <property type="entry name" value="Duplicated hybrid motif"/>
    <property type="match status" value="1"/>
</dbReference>
<dbReference type="Gene3D" id="3.30.200.20">
    <property type="entry name" value="Phosphorylase Kinase, domain 1"/>
    <property type="match status" value="1"/>
</dbReference>
<protein>
    <recommendedName>
        <fullName evidence="2">M23ase beta-sheet core domain-containing protein</fullName>
    </recommendedName>
</protein>
<dbReference type="InterPro" id="IPR011055">
    <property type="entry name" value="Dup_hybrid_motif"/>
</dbReference>
<gene>
    <name evidence="3" type="ORF">CHS0354_035329</name>
</gene>
<dbReference type="PANTHER" id="PTHR21666">
    <property type="entry name" value="PEPTIDASE-RELATED"/>
    <property type="match status" value="1"/>
</dbReference>
<reference evidence="3" key="1">
    <citation type="journal article" date="2021" name="Genome Biol. Evol.">
        <title>A High-Quality Reference Genome for a Parasitic Bivalve with Doubly Uniparental Inheritance (Bivalvia: Unionida).</title>
        <authorList>
            <person name="Smith C.H."/>
        </authorList>
    </citation>
    <scope>NUCLEOTIDE SEQUENCE</scope>
    <source>
        <strain evidence="3">CHS0354</strain>
    </source>
</reference>
<dbReference type="InterPro" id="IPR050570">
    <property type="entry name" value="Cell_wall_metabolism_enzyme"/>
</dbReference>
<evidence type="ECO:0000313" key="3">
    <source>
        <dbReference type="EMBL" id="KAK3584248.1"/>
    </source>
</evidence>
<keyword evidence="1" id="KW-0732">Signal</keyword>
<dbReference type="Gene3D" id="2.70.70.10">
    <property type="entry name" value="Glucose Permease (Domain IIA)"/>
    <property type="match status" value="1"/>
</dbReference>
<dbReference type="PANTHER" id="PTHR21666:SF289">
    <property type="entry name" value="L-ALA--D-GLU ENDOPEPTIDASE"/>
    <property type="match status" value="1"/>
</dbReference>
<dbReference type="GO" id="GO:0004222">
    <property type="term" value="F:metalloendopeptidase activity"/>
    <property type="evidence" value="ECO:0007669"/>
    <property type="project" value="TreeGrafter"/>
</dbReference>
<evidence type="ECO:0000313" key="4">
    <source>
        <dbReference type="Proteomes" id="UP001195483"/>
    </source>
</evidence>
<evidence type="ECO:0000256" key="1">
    <source>
        <dbReference type="ARBA" id="ARBA00022729"/>
    </source>
</evidence>
<evidence type="ECO:0000259" key="2">
    <source>
        <dbReference type="Pfam" id="PF01551"/>
    </source>
</evidence>
<comment type="caution">
    <text evidence="3">The sequence shown here is derived from an EMBL/GenBank/DDBJ whole genome shotgun (WGS) entry which is preliminary data.</text>
</comment>
<reference evidence="3" key="2">
    <citation type="journal article" date="2021" name="Genome Biol. Evol.">
        <title>Developing a high-quality reference genome for a parasitic bivalve with doubly uniparental inheritance (Bivalvia: Unionida).</title>
        <authorList>
            <person name="Smith C.H."/>
        </authorList>
    </citation>
    <scope>NUCLEOTIDE SEQUENCE</scope>
    <source>
        <strain evidence="3">CHS0354</strain>
        <tissue evidence="3">Mantle</tissue>
    </source>
</reference>
<reference evidence="3" key="3">
    <citation type="submission" date="2023-05" db="EMBL/GenBank/DDBJ databases">
        <authorList>
            <person name="Smith C.H."/>
        </authorList>
    </citation>
    <scope>NUCLEOTIDE SEQUENCE</scope>
    <source>
        <strain evidence="3">CHS0354</strain>
        <tissue evidence="3">Mantle</tissue>
    </source>
</reference>
<dbReference type="InterPro" id="IPR016047">
    <property type="entry name" value="M23ase_b-sheet_dom"/>
</dbReference>
<dbReference type="Pfam" id="PF01551">
    <property type="entry name" value="Peptidase_M23"/>
    <property type="match status" value="1"/>
</dbReference>
<dbReference type="AlphaFoldDB" id="A0AAE0VN04"/>
<dbReference type="Proteomes" id="UP001195483">
    <property type="component" value="Unassembled WGS sequence"/>
</dbReference>
<proteinExistence type="predicted"/>
<keyword evidence="4" id="KW-1185">Reference proteome</keyword>
<organism evidence="3 4">
    <name type="scientific">Potamilus streckersoni</name>
    <dbReference type="NCBI Taxonomy" id="2493646"/>
    <lineage>
        <taxon>Eukaryota</taxon>
        <taxon>Metazoa</taxon>
        <taxon>Spiralia</taxon>
        <taxon>Lophotrochozoa</taxon>
        <taxon>Mollusca</taxon>
        <taxon>Bivalvia</taxon>
        <taxon>Autobranchia</taxon>
        <taxon>Heteroconchia</taxon>
        <taxon>Palaeoheterodonta</taxon>
        <taxon>Unionida</taxon>
        <taxon>Unionoidea</taxon>
        <taxon>Unionidae</taxon>
        <taxon>Ambleminae</taxon>
        <taxon>Lampsilini</taxon>
        <taxon>Potamilus</taxon>
    </lineage>
</organism>
<feature type="domain" description="M23ase beta-sheet core" evidence="2">
    <location>
        <begin position="121"/>
        <end position="199"/>
    </location>
</feature>
<name>A0AAE0VN04_9BIVA</name>
<dbReference type="EMBL" id="JAEAOA010002069">
    <property type="protein sequence ID" value="KAK3584248.1"/>
    <property type="molecule type" value="Genomic_DNA"/>
</dbReference>
<sequence length="364" mass="41724">MNILIERRQKAIADIRAKEADIVRRRKKNEQLLAEIAFERKQYEMYLEKLTGERTADLEKLGLLENQKQQMEDGLGRLWKVYLRTRSNRSKNWAFQCVGFFGIFVSACCRESCQRNIRGTAADNTPVLAAYDGFISYITAIRGYGNVVIMDHGNSDYTVYGVLQNISAEVGFFIKKGEEIGFTGVNGEGQSRFYFEVRHLLPDAPDIRKLISDLYGHQDVMTEPITPDGSARRYYRLKSASSSAVLCIYDNPEVNLRYIELSSLLYPLVNIPLIYSANRDITAYIQQDRGEYTMSRKLELLDPVCKNPLNLKALNLLILFHKEGGIKIKDKDGYEADTGIGRECLKLFSEYFVPLIGKERCRRE</sequence>